<feature type="transmembrane region" description="Helical" evidence="8">
    <location>
        <begin position="120"/>
        <end position="142"/>
    </location>
</feature>
<reference evidence="10 11" key="1">
    <citation type="journal article" date="2024" name="Insects">
        <title>An Improved Chromosome-Level Genome Assembly of the Firefly Pyrocoelia pectoralis.</title>
        <authorList>
            <person name="Fu X."/>
            <person name="Meyer-Rochow V.B."/>
            <person name="Ballantyne L."/>
            <person name="Zhu X."/>
        </authorList>
    </citation>
    <scope>NUCLEOTIDE SEQUENCE [LARGE SCALE GENOMIC DNA]</scope>
    <source>
        <strain evidence="10">XCY_ONT2</strain>
    </source>
</reference>
<comment type="subcellular location">
    <subcellularLocation>
        <location evidence="1">Cell membrane</location>
        <topology evidence="1">Multi-pass membrane protein</topology>
    </subcellularLocation>
</comment>
<sequence length="475" mass="52353">MFNLDLDHSNPLGTQRNVRYLQYISAFCAGILQVSQFVNLAWGSPTVPLLLAKDSPIGRPLTYDEVSWMLSIIYAGIIIGSVLLLLLFDRLGPKSILMVGAALTIISWILLGLAKSFAMLIIGRVIAGIGDGISFPCISIYICEIASKDIRGRLGAIPVLIGIFGNVFIFGAGPYLGYQTLIISCAIFPSIFLILFFFMPNSPYYLIRRGRKNEAKTNLMRLLGSNAPFEVEISLKEIEDTVRRETEGETLMQLLLSPNFRKSLLIVFVAHNIINFCGLTFISPYLQVILASSGISLSKELTSVIYGLVQVPAVILSGILMDKVGRKPLFCVSSLGASVTLIIEGVYIYHQDVKLGNLSFVPVVCLTLYKFFISFGILHLPYFIVGELFTTSTKKVGSFIVTAYSSIVVFGSIKIFGSMFSSWGFDTLCWIFGSVCFIGVLFSLFMLPETKGRSFDEIQNNLSSKNTSPPEQINQ</sequence>
<proteinExistence type="predicted"/>
<feature type="transmembrane region" description="Helical" evidence="8">
    <location>
        <begin position="178"/>
        <end position="199"/>
    </location>
</feature>
<comment type="caution">
    <text evidence="10">The sequence shown here is derived from an EMBL/GenBank/DDBJ whole genome shotgun (WGS) entry which is preliminary data.</text>
</comment>
<feature type="transmembrane region" description="Helical" evidence="8">
    <location>
        <begin position="396"/>
        <end position="417"/>
    </location>
</feature>
<feature type="transmembrane region" description="Helical" evidence="8">
    <location>
        <begin position="264"/>
        <end position="283"/>
    </location>
</feature>
<evidence type="ECO:0000259" key="9">
    <source>
        <dbReference type="PROSITE" id="PS50850"/>
    </source>
</evidence>
<keyword evidence="6 8" id="KW-1133">Transmembrane helix</keyword>
<feature type="transmembrane region" description="Helical" evidence="8">
    <location>
        <begin position="328"/>
        <end position="348"/>
    </location>
</feature>
<feature type="transmembrane region" description="Helical" evidence="8">
    <location>
        <begin position="303"/>
        <end position="321"/>
    </location>
</feature>
<dbReference type="InterPro" id="IPR005828">
    <property type="entry name" value="MFS_sugar_transport-like"/>
</dbReference>
<name>A0AAN7V6J2_9COLE</name>
<evidence type="ECO:0000256" key="2">
    <source>
        <dbReference type="ARBA" id="ARBA00022448"/>
    </source>
</evidence>
<dbReference type="PROSITE" id="PS00216">
    <property type="entry name" value="SUGAR_TRANSPORT_1"/>
    <property type="match status" value="1"/>
</dbReference>
<dbReference type="PANTHER" id="PTHR48021">
    <property type="match status" value="1"/>
</dbReference>
<evidence type="ECO:0000256" key="4">
    <source>
        <dbReference type="ARBA" id="ARBA00022597"/>
    </source>
</evidence>
<protein>
    <recommendedName>
        <fullName evidence="9">Major facilitator superfamily (MFS) profile domain-containing protein</fullName>
    </recommendedName>
</protein>
<dbReference type="Pfam" id="PF00083">
    <property type="entry name" value="Sugar_tr"/>
    <property type="match status" value="1"/>
</dbReference>
<evidence type="ECO:0000256" key="7">
    <source>
        <dbReference type="ARBA" id="ARBA00023136"/>
    </source>
</evidence>
<accession>A0AAN7V6J2</accession>
<dbReference type="InterPro" id="IPR005829">
    <property type="entry name" value="Sugar_transporter_CS"/>
</dbReference>
<feature type="domain" description="Major facilitator superfamily (MFS) profile" evidence="9">
    <location>
        <begin position="22"/>
        <end position="451"/>
    </location>
</feature>
<keyword evidence="11" id="KW-1185">Reference proteome</keyword>
<dbReference type="Gene3D" id="1.20.1250.20">
    <property type="entry name" value="MFS general substrate transporter like domains"/>
    <property type="match status" value="1"/>
</dbReference>
<dbReference type="PROSITE" id="PS00217">
    <property type="entry name" value="SUGAR_TRANSPORT_2"/>
    <property type="match status" value="1"/>
</dbReference>
<feature type="transmembrane region" description="Helical" evidence="8">
    <location>
        <begin position="360"/>
        <end position="384"/>
    </location>
</feature>
<dbReference type="PROSITE" id="PS50850">
    <property type="entry name" value="MFS"/>
    <property type="match status" value="1"/>
</dbReference>
<dbReference type="AlphaFoldDB" id="A0AAN7V6J2"/>
<keyword evidence="3" id="KW-1003">Cell membrane</keyword>
<keyword evidence="2" id="KW-0813">Transport</keyword>
<feature type="transmembrane region" description="Helical" evidence="8">
    <location>
        <begin position="423"/>
        <end position="447"/>
    </location>
</feature>
<evidence type="ECO:0000256" key="5">
    <source>
        <dbReference type="ARBA" id="ARBA00022692"/>
    </source>
</evidence>
<dbReference type="Proteomes" id="UP001329430">
    <property type="component" value="Chromosome 7"/>
</dbReference>
<dbReference type="GO" id="GO:0005886">
    <property type="term" value="C:plasma membrane"/>
    <property type="evidence" value="ECO:0007669"/>
    <property type="project" value="UniProtKB-SubCell"/>
</dbReference>
<feature type="transmembrane region" description="Helical" evidence="8">
    <location>
        <begin position="154"/>
        <end position="172"/>
    </location>
</feature>
<dbReference type="PANTHER" id="PTHR48021:SF46">
    <property type="entry name" value="MAJOR FACILITATOR SUPERFAMILY (MFS) PROFILE DOMAIN-CONTAINING PROTEIN"/>
    <property type="match status" value="1"/>
</dbReference>
<feature type="transmembrane region" description="Helical" evidence="8">
    <location>
        <begin position="95"/>
        <end position="114"/>
    </location>
</feature>
<feature type="transmembrane region" description="Helical" evidence="8">
    <location>
        <begin position="20"/>
        <end position="42"/>
    </location>
</feature>
<dbReference type="InterPro" id="IPR050549">
    <property type="entry name" value="MFS_Trehalose_Transporter"/>
</dbReference>
<dbReference type="FunFam" id="1.20.1250.20:FF:000218">
    <property type="entry name" value="facilitated trehalose transporter Tret1"/>
    <property type="match status" value="1"/>
</dbReference>
<organism evidence="10 11">
    <name type="scientific">Pyrocoelia pectoralis</name>
    <dbReference type="NCBI Taxonomy" id="417401"/>
    <lineage>
        <taxon>Eukaryota</taxon>
        <taxon>Metazoa</taxon>
        <taxon>Ecdysozoa</taxon>
        <taxon>Arthropoda</taxon>
        <taxon>Hexapoda</taxon>
        <taxon>Insecta</taxon>
        <taxon>Pterygota</taxon>
        <taxon>Neoptera</taxon>
        <taxon>Endopterygota</taxon>
        <taxon>Coleoptera</taxon>
        <taxon>Polyphaga</taxon>
        <taxon>Elateriformia</taxon>
        <taxon>Elateroidea</taxon>
        <taxon>Lampyridae</taxon>
        <taxon>Lampyrinae</taxon>
        <taxon>Pyrocoelia</taxon>
    </lineage>
</organism>
<evidence type="ECO:0000313" key="11">
    <source>
        <dbReference type="Proteomes" id="UP001329430"/>
    </source>
</evidence>
<keyword evidence="5 8" id="KW-0812">Transmembrane</keyword>
<evidence type="ECO:0000256" key="1">
    <source>
        <dbReference type="ARBA" id="ARBA00004651"/>
    </source>
</evidence>
<evidence type="ECO:0000256" key="8">
    <source>
        <dbReference type="SAM" id="Phobius"/>
    </source>
</evidence>
<gene>
    <name evidence="10" type="ORF">RI129_009660</name>
</gene>
<dbReference type="GO" id="GO:0022857">
    <property type="term" value="F:transmembrane transporter activity"/>
    <property type="evidence" value="ECO:0007669"/>
    <property type="project" value="InterPro"/>
</dbReference>
<evidence type="ECO:0000313" key="10">
    <source>
        <dbReference type="EMBL" id="KAK5641113.1"/>
    </source>
</evidence>
<keyword evidence="7 8" id="KW-0472">Membrane</keyword>
<evidence type="ECO:0000256" key="6">
    <source>
        <dbReference type="ARBA" id="ARBA00022989"/>
    </source>
</evidence>
<keyword evidence="4" id="KW-0762">Sugar transport</keyword>
<dbReference type="InterPro" id="IPR020846">
    <property type="entry name" value="MFS_dom"/>
</dbReference>
<dbReference type="SUPFAM" id="SSF103473">
    <property type="entry name" value="MFS general substrate transporter"/>
    <property type="match status" value="1"/>
</dbReference>
<dbReference type="InterPro" id="IPR036259">
    <property type="entry name" value="MFS_trans_sf"/>
</dbReference>
<feature type="transmembrane region" description="Helical" evidence="8">
    <location>
        <begin position="68"/>
        <end position="88"/>
    </location>
</feature>
<dbReference type="EMBL" id="JAVRBK010000007">
    <property type="protein sequence ID" value="KAK5641113.1"/>
    <property type="molecule type" value="Genomic_DNA"/>
</dbReference>
<evidence type="ECO:0000256" key="3">
    <source>
        <dbReference type="ARBA" id="ARBA00022475"/>
    </source>
</evidence>